<feature type="domain" description="G" evidence="1">
    <location>
        <begin position="5"/>
        <end position="124"/>
    </location>
</feature>
<feature type="non-terminal residue" evidence="2">
    <location>
        <position position="137"/>
    </location>
</feature>
<organism evidence="2">
    <name type="scientific">marine metagenome</name>
    <dbReference type="NCBI Taxonomy" id="408172"/>
    <lineage>
        <taxon>unclassified sequences</taxon>
        <taxon>metagenomes</taxon>
        <taxon>ecological metagenomes</taxon>
    </lineage>
</organism>
<dbReference type="NCBIfam" id="TIGR00231">
    <property type="entry name" value="small_GTP"/>
    <property type="match status" value="1"/>
</dbReference>
<dbReference type="Pfam" id="PF01926">
    <property type="entry name" value="MMR_HSR1"/>
    <property type="match status" value="1"/>
</dbReference>
<dbReference type="AlphaFoldDB" id="A0A382AUS6"/>
<dbReference type="SUPFAM" id="SSF52540">
    <property type="entry name" value="P-loop containing nucleoside triphosphate hydrolases"/>
    <property type="match status" value="1"/>
</dbReference>
<accession>A0A382AUS6</accession>
<reference evidence="2" key="1">
    <citation type="submission" date="2018-05" db="EMBL/GenBank/DDBJ databases">
        <authorList>
            <person name="Lanie J.A."/>
            <person name="Ng W.-L."/>
            <person name="Kazmierczak K.M."/>
            <person name="Andrzejewski T.M."/>
            <person name="Davidsen T.M."/>
            <person name="Wayne K.J."/>
            <person name="Tettelin H."/>
            <person name="Glass J.I."/>
            <person name="Rusch D."/>
            <person name="Podicherti R."/>
            <person name="Tsui H.-C.T."/>
            <person name="Winkler M.E."/>
        </authorList>
    </citation>
    <scope>NUCLEOTIDE SEQUENCE</scope>
</reference>
<evidence type="ECO:0000313" key="2">
    <source>
        <dbReference type="EMBL" id="SVB05286.1"/>
    </source>
</evidence>
<dbReference type="InterPro" id="IPR006073">
    <property type="entry name" value="GTP-bd"/>
</dbReference>
<dbReference type="CDD" id="cd01894">
    <property type="entry name" value="EngA1"/>
    <property type="match status" value="1"/>
</dbReference>
<feature type="non-terminal residue" evidence="2">
    <location>
        <position position="1"/>
    </location>
</feature>
<dbReference type="InterPro" id="IPR005225">
    <property type="entry name" value="Small_GTP-bd"/>
</dbReference>
<dbReference type="GO" id="GO:0005525">
    <property type="term" value="F:GTP binding"/>
    <property type="evidence" value="ECO:0007669"/>
    <property type="project" value="InterPro"/>
</dbReference>
<evidence type="ECO:0000259" key="1">
    <source>
        <dbReference type="Pfam" id="PF01926"/>
    </source>
</evidence>
<dbReference type="PANTHER" id="PTHR43834:SF6">
    <property type="entry name" value="GTPASE DER"/>
    <property type="match status" value="1"/>
</dbReference>
<dbReference type="Gene3D" id="3.40.50.300">
    <property type="entry name" value="P-loop containing nucleotide triphosphate hydrolases"/>
    <property type="match status" value="1"/>
</dbReference>
<dbReference type="EMBL" id="UINC01026936">
    <property type="protein sequence ID" value="SVB05286.1"/>
    <property type="molecule type" value="Genomic_DNA"/>
</dbReference>
<sequence>VPGVVAIVGRPNVGKSALFNCIARKRIAIVHDRPGVTRDRLSAEVEWLGHPFTLVDTGGIGLLKGERGGDNFAREIVTQVQVALDDVDVILFVVSVQEGVVPMDLEVAGMLREAGKSVFVMVNKVDTTAHERGVDEF</sequence>
<dbReference type="InterPro" id="IPR027417">
    <property type="entry name" value="P-loop_NTPase"/>
</dbReference>
<protein>
    <recommendedName>
        <fullName evidence="1">G domain-containing protein</fullName>
    </recommendedName>
</protein>
<dbReference type="PANTHER" id="PTHR43834">
    <property type="entry name" value="GTPASE DER"/>
    <property type="match status" value="1"/>
</dbReference>
<name>A0A382AUS6_9ZZZZ</name>
<gene>
    <name evidence="2" type="ORF">METZ01_LOCUS158140</name>
</gene>
<proteinExistence type="predicted"/>
<dbReference type="GO" id="GO:0043022">
    <property type="term" value="F:ribosome binding"/>
    <property type="evidence" value="ECO:0007669"/>
    <property type="project" value="TreeGrafter"/>
</dbReference>